<dbReference type="AlphaFoldDB" id="A0AAW5LGA5"/>
<sequence length="558" mass="65824">MKDRKWWQKEIIYQIYPRSFYDANGDGIGDIKGITSKLEYLKDLGITMIWICPIYKSPMVDNGYDISDYLGINPEFGSMEDLDELLERAQALGIKVMLDLVINHTSDEHRWFKEALKNPNSPYRDYYIFKDGVENKEPNNWRSIFGGSVWEKLQNEDKYYMHVFDKKQPDLNFENPRLRNEIYNMINTWLDKGLAGFRVDSITFLKKDQQFESYQPDGSDGLVTCKHGTRNQPGIDIFLNELKENTFNKYDCVTVGEAPGVKYDELSDFIGENGYFSMIFDFKYADIDVESGSDWFKRTNWTTQEFKELLFNSQKEIQKVGWSANFIENHDQPRALSKYITDEKYQNYIGGSALAMMYFFLRGTPFIYQGQELGMTNFKRKSIKEFNDISSIDNYYRSIEEGFSETEALNFVNLRSRDNTRTPFPWDNTENTGFTNGTPWIGLTTNFPCVNAKDEVENNQSLFNFYKYMIELRNHSKYKEVLIYGTFEEVNHVSENIISYYRHNETHTIQVIINLSNKEDQIEIENDRFEVLMQNYEKVDRNDRKLLLKPYEAIMIEL</sequence>
<evidence type="ECO:0000313" key="6">
    <source>
        <dbReference type="Proteomes" id="UP001204068"/>
    </source>
</evidence>
<dbReference type="GO" id="GO:0009313">
    <property type="term" value="P:oligosaccharide catabolic process"/>
    <property type="evidence" value="ECO:0007669"/>
    <property type="project" value="TreeGrafter"/>
</dbReference>
<keyword evidence="3" id="KW-0326">Glycosidase</keyword>
<dbReference type="InterPro" id="IPR006047">
    <property type="entry name" value="GH13_cat_dom"/>
</dbReference>
<organism evidence="5 6">
    <name type="scientific">Mammaliicoccus sciuri</name>
    <name type="common">Staphylococcus sciuri</name>
    <dbReference type="NCBI Taxonomy" id="1296"/>
    <lineage>
        <taxon>Bacteria</taxon>
        <taxon>Bacillati</taxon>
        <taxon>Bacillota</taxon>
        <taxon>Bacilli</taxon>
        <taxon>Bacillales</taxon>
        <taxon>Staphylococcaceae</taxon>
        <taxon>Mammaliicoccus</taxon>
    </lineage>
</organism>
<dbReference type="FunFam" id="3.20.20.80:FF:000064">
    <property type="entry name" value="Oligo-1,6-glucosidase"/>
    <property type="match status" value="1"/>
</dbReference>
<evidence type="ECO:0000256" key="3">
    <source>
        <dbReference type="ARBA" id="ARBA00023295"/>
    </source>
</evidence>
<dbReference type="FunFam" id="3.90.400.10:FF:000002">
    <property type="entry name" value="Sucrose isomerase"/>
    <property type="match status" value="1"/>
</dbReference>
<dbReference type="GO" id="GO:0004556">
    <property type="term" value="F:alpha-amylase activity"/>
    <property type="evidence" value="ECO:0007669"/>
    <property type="project" value="TreeGrafter"/>
</dbReference>
<comment type="caution">
    <text evidence="5">The sequence shown here is derived from an EMBL/GenBank/DDBJ whole genome shotgun (WGS) entry which is preliminary data.</text>
</comment>
<protein>
    <submittedName>
        <fullName evidence="5">Alpha-glucosidase</fullName>
    </submittedName>
</protein>
<gene>
    <name evidence="5" type="ORF">NQ032_09285</name>
</gene>
<evidence type="ECO:0000256" key="1">
    <source>
        <dbReference type="ARBA" id="ARBA00008061"/>
    </source>
</evidence>
<comment type="similarity">
    <text evidence="1">Belongs to the glycosyl hydrolase 13 family.</text>
</comment>
<dbReference type="InterPro" id="IPR056300">
    <property type="entry name" value="SusG-like_C"/>
</dbReference>
<dbReference type="RefSeq" id="WP_218697140.1">
    <property type="nucleotide sequence ID" value="NZ_CP064868.1"/>
</dbReference>
<evidence type="ECO:0000313" key="5">
    <source>
        <dbReference type="EMBL" id="MCQ9303790.1"/>
    </source>
</evidence>
<dbReference type="Proteomes" id="UP001204068">
    <property type="component" value="Unassembled WGS sequence"/>
</dbReference>
<evidence type="ECO:0000256" key="2">
    <source>
        <dbReference type="ARBA" id="ARBA00022801"/>
    </source>
</evidence>
<accession>A0AAW5LGA5</accession>
<dbReference type="CDD" id="cd11333">
    <property type="entry name" value="AmyAc_SI_OligoGlu_DGase"/>
    <property type="match status" value="1"/>
</dbReference>
<dbReference type="SMART" id="SM00642">
    <property type="entry name" value="Aamy"/>
    <property type="match status" value="1"/>
</dbReference>
<dbReference type="Pfam" id="PF23915">
    <property type="entry name" value="SusG_C"/>
    <property type="match status" value="1"/>
</dbReference>
<dbReference type="Pfam" id="PF00128">
    <property type="entry name" value="Alpha-amylase"/>
    <property type="match status" value="1"/>
</dbReference>
<feature type="domain" description="Glycosyl hydrolase family 13 catalytic" evidence="4">
    <location>
        <begin position="14"/>
        <end position="421"/>
    </location>
</feature>
<reference evidence="5" key="1">
    <citation type="submission" date="2022-07" db="EMBL/GenBank/DDBJ databases">
        <title>Bacterial species isolated from the porcine tonsil microbiota.</title>
        <authorList>
            <person name="Oliveira I.M.F."/>
        </authorList>
    </citation>
    <scope>NUCLEOTIDE SEQUENCE</scope>
    <source>
        <strain evidence="5">8QC2O2</strain>
    </source>
</reference>
<dbReference type="PANTHER" id="PTHR10357:SF178">
    <property type="entry name" value="OLIGO-1,6-GLUCOSIDASE 3-RELATED"/>
    <property type="match status" value="1"/>
</dbReference>
<evidence type="ECO:0000259" key="4">
    <source>
        <dbReference type="SMART" id="SM00642"/>
    </source>
</evidence>
<keyword evidence="2" id="KW-0378">Hydrolase</keyword>
<proteinExistence type="inferred from homology"/>
<dbReference type="EMBL" id="JANILD010000004">
    <property type="protein sequence ID" value="MCQ9303790.1"/>
    <property type="molecule type" value="Genomic_DNA"/>
</dbReference>
<name>A0AAW5LGA5_MAMSC</name>
<dbReference type="PANTHER" id="PTHR10357">
    <property type="entry name" value="ALPHA-AMYLASE FAMILY MEMBER"/>
    <property type="match status" value="1"/>
</dbReference>